<gene>
    <name evidence="2" type="ORF">SS50377_17074</name>
</gene>
<evidence type="ECO:0000313" key="2">
    <source>
        <dbReference type="EMBL" id="EST43393.1"/>
    </source>
</evidence>
<dbReference type="EMBL" id="KI546139">
    <property type="protein sequence ID" value="EST43393.1"/>
    <property type="molecule type" value="Genomic_DNA"/>
</dbReference>
<name>V6LGH0_9EUKA</name>
<organism evidence="2">
    <name type="scientific">Spironucleus salmonicida</name>
    <dbReference type="NCBI Taxonomy" id="348837"/>
    <lineage>
        <taxon>Eukaryota</taxon>
        <taxon>Metamonada</taxon>
        <taxon>Diplomonadida</taxon>
        <taxon>Hexamitidae</taxon>
        <taxon>Hexamitinae</taxon>
        <taxon>Spironucleus</taxon>
    </lineage>
</organism>
<protein>
    <submittedName>
        <fullName evidence="2">Uncharacterized protein</fullName>
    </submittedName>
</protein>
<feature type="region of interest" description="Disordered" evidence="1">
    <location>
        <begin position="59"/>
        <end position="81"/>
    </location>
</feature>
<reference evidence="2" key="1">
    <citation type="journal article" date="2014" name="PLoS Genet.">
        <title>The Genome of Spironucleus salmonicida Highlights a Fish Pathogen Adapted to Fluctuating Environments.</title>
        <authorList>
            <person name="Xu F."/>
            <person name="Jerlstrom-Hultqvist J."/>
            <person name="Einarsson E."/>
            <person name="Astvaldsson A."/>
            <person name="Svard S.G."/>
            <person name="Andersson J.O."/>
        </authorList>
    </citation>
    <scope>NUCLEOTIDE SEQUENCE</scope>
</reference>
<dbReference type="AlphaFoldDB" id="V6LGH0"/>
<evidence type="ECO:0000256" key="1">
    <source>
        <dbReference type="SAM" id="MobiDB-lite"/>
    </source>
</evidence>
<accession>V6LGH0</accession>
<sequence>MTAASKSKPSSLRWCAVSKKCLHTNWKPAHSPGSRSRHSTACGRARIVSSSWRASSWTRGGGRAAPLRLSTTRGNRPSSSTACSTEASELVSSLLDIQHYKIVIYFRLSQYENKTTMKQLILKIKSIIEYFTIIGCIIQFKQNIIGFVIPKRVQNCKCKF</sequence>
<proteinExistence type="predicted"/>